<organism evidence="1 2">
    <name type="scientific">Favolaschia claudopus</name>
    <dbReference type="NCBI Taxonomy" id="2862362"/>
    <lineage>
        <taxon>Eukaryota</taxon>
        <taxon>Fungi</taxon>
        <taxon>Dikarya</taxon>
        <taxon>Basidiomycota</taxon>
        <taxon>Agaricomycotina</taxon>
        <taxon>Agaricomycetes</taxon>
        <taxon>Agaricomycetidae</taxon>
        <taxon>Agaricales</taxon>
        <taxon>Marasmiineae</taxon>
        <taxon>Mycenaceae</taxon>
        <taxon>Favolaschia</taxon>
    </lineage>
</organism>
<sequence length="146" mass="15788">MSHWGKVSFLGGGDKIRGAELVAYSKKNMTRDASFIKLIKTRDIGECQLCSERHFAYGQLLRIVEFLADLPTIVNDEGEITQKPATLLLAVIGPVKLLAQSKTLSTPYYREGDFAPIVSQTGQCGGKEGGVGCPGKKWTRGGGVDQ</sequence>
<accession>A0AAV9ZSN2</accession>
<keyword evidence="2" id="KW-1185">Reference proteome</keyword>
<proteinExistence type="predicted"/>
<evidence type="ECO:0000313" key="1">
    <source>
        <dbReference type="EMBL" id="KAK6991824.1"/>
    </source>
</evidence>
<reference evidence="1 2" key="1">
    <citation type="journal article" date="2024" name="J Genomics">
        <title>Draft genome sequencing and assembly of Favolaschia claudopus CIRM-BRFM 2984 isolated from oak limbs.</title>
        <authorList>
            <person name="Navarro D."/>
            <person name="Drula E."/>
            <person name="Chaduli D."/>
            <person name="Cazenave R."/>
            <person name="Ahrendt S."/>
            <person name="Wang J."/>
            <person name="Lipzen A."/>
            <person name="Daum C."/>
            <person name="Barry K."/>
            <person name="Grigoriev I.V."/>
            <person name="Favel A."/>
            <person name="Rosso M.N."/>
            <person name="Martin F."/>
        </authorList>
    </citation>
    <scope>NUCLEOTIDE SEQUENCE [LARGE SCALE GENOMIC DNA]</scope>
    <source>
        <strain evidence="1 2">CIRM-BRFM 2984</strain>
    </source>
</reference>
<protein>
    <submittedName>
        <fullName evidence="1">Uncharacterized protein</fullName>
    </submittedName>
</protein>
<dbReference type="AlphaFoldDB" id="A0AAV9ZSN2"/>
<comment type="caution">
    <text evidence="1">The sequence shown here is derived from an EMBL/GenBank/DDBJ whole genome shotgun (WGS) entry which is preliminary data.</text>
</comment>
<gene>
    <name evidence="1" type="ORF">R3P38DRAFT_3373513</name>
</gene>
<dbReference type="Proteomes" id="UP001362999">
    <property type="component" value="Unassembled WGS sequence"/>
</dbReference>
<evidence type="ECO:0000313" key="2">
    <source>
        <dbReference type="Proteomes" id="UP001362999"/>
    </source>
</evidence>
<dbReference type="EMBL" id="JAWWNJ010000115">
    <property type="protein sequence ID" value="KAK6991824.1"/>
    <property type="molecule type" value="Genomic_DNA"/>
</dbReference>
<name>A0AAV9ZSN2_9AGAR</name>